<accession>A0A843WHX9</accession>
<evidence type="ECO:0000313" key="2">
    <source>
        <dbReference type="EMBL" id="MQM09379.1"/>
    </source>
</evidence>
<feature type="signal peptide" evidence="1">
    <location>
        <begin position="1"/>
        <end position="25"/>
    </location>
</feature>
<proteinExistence type="predicted"/>
<gene>
    <name evidence="2" type="ORF">Taro_042247</name>
</gene>
<evidence type="ECO:0000313" key="3">
    <source>
        <dbReference type="Proteomes" id="UP000652761"/>
    </source>
</evidence>
<dbReference type="Proteomes" id="UP000652761">
    <property type="component" value="Unassembled WGS sequence"/>
</dbReference>
<keyword evidence="1" id="KW-0732">Signal</keyword>
<reference evidence="2" key="1">
    <citation type="submission" date="2017-07" db="EMBL/GenBank/DDBJ databases">
        <title>Taro Niue Genome Assembly and Annotation.</title>
        <authorList>
            <person name="Atibalentja N."/>
            <person name="Keating K."/>
            <person name="Fields C.J."/>
        </authorList>
    </citation>
    <scope>NUCLEOTIDE SEQUENCE</scope>
    <source>
        <strain evidence="2">Niue_2</strain>
        <tissue evidence="2">Leaf</tissue>
    </source>
</reference>
<dbReference type="InterPro" id="IPR016024">
    <property type="entry name" value="ARM-type_fold"/>
</dbReference>
<protein>
    <submittedName>
        <fullName evidence="2">Uncharacterized protein</fullName>
    </submittedName>
</protein>
<sequence length="248" mass="28617">MSFAKFSQLILWFSFFPALKDNCISLVQGPGMVTFIHLAKNVNSAELGWYGEPILDVCSRNIASSDELWDLVVEMSVLLLTCIERGNPRSPWYAQILSEMLDHLERQPESKKRRVAWLLHIEPVLNAMGLLLLAHFRRIFVLVFQWLHAEDDETIILVLERVHTIVKLTWVRKSPFILRLIDELTLVYKVAAMKKEREAIRTRIVRIIVLLQKCQGTQLEAAWEKHKDDPDLAALTSLHRSSKGALPR</sequence>
<name>A0A843WHX9_COLES</name>
<dbReference type="OrthoDB" id="753785at2759"/>
<organism evidence="2 3">
    <name type="scientific">Colocasia esculenta</name>
    <name type="common">Wild taro</name>
    <name type="synonym">Arum esculentum</name>
    <dbReference type="NCBI Taxonomy" id="4460"/>
    <lineage>
        <taxon>Eukaryota</taxon>
        <taxon>Viridiplantae</taxon>
        <taxon>Streptophyta</taxon>
        <taxon>Embryophyta</taxon>
        <taxon>Tracheophyta</taxon>
        <taxon>Spermatophyta</taxon>
        <taxon>Magnoliopsida</taxon>
        <taxon>Liliopsida</taxon>
        <taxon>Araceae</taxon>
        <taxon>Aroideae</taxon>
        <taxon>Colocasieae</taxon>
        <taxon>Colocasia</taxon>
    </lineage>
</organism>
<dbReference type="PANTHER" id="PTHR14873:SF1">
    <property type="entry name" value="OS06G0694100 PROTEIN"/>
    <property type="match status" value="1"/>
</dbReference>
<comment type="caution">
    <text evidence="2">The sequence shown here is derived from an EMBL/GenBank/DDBJ whole genome shotgun (WGS) entry which is preliminary data.</text>
</comment>
<evidence type="ECO:0000256" key="1">
    <source>
        <dbReference type="SAM" id="SignalP"/>
    </source>
</evidence>
<dbReference type="EMBL" id="NMUH01004360">
    <property type="protein sequence ID" value="MQM09379.1"/>
    <property type="molecule type" value="Genomic_DNA"/>
</dbReference>
<dbReference type="SUPFAM" id="SSF48371">
    <property type="entry name" value="ARM repeat"/>
    <property type="match status" value="1"/>
</dbReference>
<dbReference type="PANTHER" id="PTHR14873">
    <property type="entry name" value="OS06G0694100 PROTEIN"/>
    <property type="match status" value="1"/>
</dbReference>
<keyword evidence="3" id="KW-1185">Reference proteome</keyword>
<dbReference type="AlphaFoldDB" id="A0A843WHX9"/>
<feature type="chain" id="PRO_5032746273" evidence="1">
    <location>
        <begin position="26"/>
        <end position="248"/>
    </location>
</feature>